<dbReference type="PANTHER" id="PTHR43531:SF11">
    <property type="entry name" value="METHYL-ACCEPTING CHEMOTAXIS PROTEIN 3"/>
    <property type="match status" value="1"/>
</dbReference>
<evidence type="ECO:0000256" key="1">
    <source>
        <dbReference type="ARBA" id="ARBA00010587"/>
    </source>
</evidence>
<evidence type="ECO:0000313" key="9">
    <source>
        <dbReference type="EMBL" id="AFG37261.1"/>
    </source>
</evidence>
<dbReference type="InterPro" id="IPR004090">
    <property type="entry name" value="Chemotax_Me-accpt_rcpt"/>
</dbReference>
<dbReference type="InterPro" id="IPR012827">
    <property type="entry name" value="Hemerythrin_metal-bd"/>
</dbReference>
<dbReference type="SUPFAM" id="SSF58104">
    <property type="entry name" value="Methyl-accepting chemotaxis protein (MCP) signaling domain"/>
    <property type="match status" value="1"/>
</dbReference>
<dbReference type="GO" id="GO:0007165">
    <property type="term" value="P:signal transduction"/>
    <property type="evidence" value="ECO:0007669"/>
    <property type="project" value="UniProtKB-KW"/>
</dbReference>
<dbReference type="CDD" id="cd12107">
    <property type="entry name" value="Hemerythrin"/>
    <property type="match status" value="1"/>
</dbReference>
<dbReference type="GO" id="GO:0006935">
    <property type="term" value="P:chemotaxis"/>
    <property type="evidence" value="ECO:0007669"/>
    <property type="project" value="UniProtKB-KW"/>
</dbReference>
<evidence type="ECO:0000256" key="3">
    <source>
        <dbReference type="ARBA" id="ARBA00022723"/>
    </source>
</evidence>
<dbReference type="PATRIC" id="fig|889378.3.peg.1183"/>
<dbReference type="eggNOG" id="COG2703">
    <property type="taxonomic scope" value="Bacteria"/>
</dbReference>
<keyword evidence="6" id="KW-0807">Transducer</keyword>
<dbReference type="PROSITE" id="PS50111">
    <property type="entry name" value="CHEMOTAXIS_TRANSDUC_2"/>
    <property type="match status" value="1"/>
</dbReference>
<dbReference type="STRING" id="889378.Spiaf_1182"/>
<dbReference type="AlphaFoldDB" id="H9UIB8"/>
<evidence type="ECO:0000313" key="10">
    <source>
        <dbReference type="Proteomes" id="UP000007383"/>
    </source>
</evidence>
<feature type="coiled-coil region" evidence="7">
    <location>
        <begin position="194"/>
        <end position="224"/>
    </location>
</feature>
<dbReference type="InterPro" id="IPR004089">
    <property type="entry name" value="MCPsignal_dom"/>
</dbReference>
<dbReference type="EMBL" id="CP003282">
    <property type="protein sequence ID" value="AFG37261.1"/>
    <property type="molecule type" value="Genomic_DNA"/>
</dbReference>
<dbReference type="HOGENOM" id="CLU_494968_0_0_12"/>
<comment type="similarity">
    <text evidence="5">Belongs to the methyl-accepting chemotaxis (MCP) protein family.</text>
</comment>
<keyword evidence="3" id="KW-0479">Metal-binding</keyword>
<dbReference type="PANTHER" id="PTHR43531">
    <property type="entry name" value="PROTEIN ICFG"/>
    <property type="match status" value="1"/>
</dbReference>
<gene>
    <name evidence="9" type="ordered locus">Spiaf_1182</name>
</gene>
<dbReference type="Proteomes" id="UP000007383">
    <property type="component" value="Chromosome"/>
</dbReference>
<dbReference type="NCBIfam" id="NF033749">
    <property type="entry name" value="bact_hemeryth"/>
    <property type="match status" value="1"/>
</dbReference>
<keyword evidence="4" id="KW-0408">Iron</keyword>
<comment type="similarity">
    <text evidence="1">Belongs to the hemerythrin family.</text>
</comment>
<protein>
    <submittedName>
        <fullName evidence="9">Hemerythrin-like metal-binding domain-containing protein</fullName>
    </submittedName>
</protein>
<dbReference type="NCBIfam" id="TIGR02481">
    <property type="entry name" value="hemeryth_dom"/>
    <property type="match status" value="1"/>
</dbReference>
<keyword evidence="10" id="KW-1185">Reference proteome</keyword>
<dbReference type="Pfam" id="PF01814">
    <property type="entry name" value="Hemerythrin"/>
    <property type="match status" value="1"/>
</dbReference>
<dbReference type="OrthoDB" id="9797092at2"/>
<dbReference type="GO" id="GO:0005886">
    <property type="term" value="C:plasma membrane"/>
    <property type="evidence" value="ECO:0007669"/>
    <property type="project" value="TreeGrafter"/>
</dbReference>
<dbReference type="KEGG" id="sfc:Spiaf_1182"/>
<dbReference type="Gene3D" id="1.10.287.950">
    <property type="entry name" value="Methyl-accepting chemotaxis protein"/>
    <property type="match status" value="1"/>
</dbReference>
<dbReference type="RefSeq" id="WP_014455250.1">
    <property type="nucleotide sequence ID" value="NC_017098.1"/>
</dbReference>
<feature type="domain" description="Methyl-accepting transducer" evidence="8">
    <location>
        <begin position="130"/>
        <end position="352"/>
    </location>
</feature>
<evidence type="ECO:0000256" key="4">
    <source>
        <dbReference type="ARBA" id="ARBA00023004"/>
    </source>
</evidence>
<dbReference type="PRINTS" id="PR00260">
    <property type="entry name" value="CHEMTRNSDUCR"/>
</dbReference>
<evidence type="ECO:0000256" key="6">
    <source>
        <dbReference type="PROSITE-ProRule" id="PRU00284"/>
    </source>
</evidence>
<evidence type="ECO:0000256" key="5">
    <source>
        <dbReference type="ARBA" id="ARBA00029447"/>
    </source>
</evidence>
<dbReference type="InterPro" id="IPR035938">
    <property type="entry name" value="Hemerythrin-like_sf"/>
</dbReference>
<dbReference type="Pfam" id="PF00015">
    <property type="entry name" value="MCPsignal"/>
    <property type="match status" value="1"/>
</dbReference>
<dbReference type="GO" id="GO:0004888">
    <property type="term" value="F:transmembrane signaling receptor activity"/>
    <property type="evidence" value="ECO:0007669"/>
    <property type="project" value="InterPro"/>
</dbReference>
<dbReference type="InterPro" id="IPR051310">
    <property type="entry name" value="MCP_chemotaxis"/>
</dbReference>
<evidence type="ECO:0000256" key="2">
    <source>
        <dbReference type="ARBA" id="ARBA00022500"/>
    </source>
</evidence>
<accession>H9UIB8</accession>
<evidence type="ECO:0000256" key="7">
    <source>
        <dbReference type="SAM" id="Coils"/>
    </source>
</evidence>
<keyword evidence="2" id="KW-0145">Chemotaxis</keyword>
<organism evidence="9 10">
    <name type="scientific">Spirochaeta africana (strain ATCC 700263 / DSM 8902 / Z-7692)</name>
    <dbReference type="NCBI Taxonomy" id="889378"/>
    <lineage>
        <taxon>Bacteria</taxon>
        <taxon>Pseudomonadati</taxon>
        <taxon>Spirochaetota</taxon>
        <taxon>Spirochaetia</taxon>
        <taxon>Spirochaetales</taxon>
        <taxon>Spirochaetaceae</taxon>
        <taxon>Spirochaeta</taxon>
    </lineage>
</organism>
<dbReference type="InterPro" id="IPR016131">
    <property type="entry name" value="Haemerythrin_Fe_BS"/>
</dbReference>
<sequence length="563" mass="61587">MKTGQQGFVLRVIARLVRVSAPPAAGGGLVLAAQAMGGLAAAAIAIVVMCAAAVVRDARARAAAAVKDLDTPDTRAIPVRELTEPAGIAAYLEQQGTRQREALFETTGRFDDAATALGEVAGATESQLRAAAESAEAVIEIMSGSQVLMQQLEQQRNSVDDTTAAIEQMFQTIQSITGNAEHIQDRMQELRGVAEEGRETLGQLNQAVQQASQQSQALEQANKLIDDIAAQTHLLAMNAAIEAAKAGSYGAGFAVVAGEIRSLAAEAAAGAARSQEGLTQLDSSIVRMAQDFSGMSELFGRLESHIDTVYDHQHATMVALQEQREGSNHILQSAQQLQRSVETVDEQQRRIHSATERTSSLITELHSMSNANHHRAQELTGTAAQLQQIVEVSAGWSLSIEQGLSVLHAVFSRYPVPASSDLDTRFFRWTEDLATNVELFDQQHQELIRILNDMHRAVIDGEGRARVGSILDRLLEYTDYHFTCEERNFQQHGYPECELHTQIHRKLVATAMELKQRFDEGRSSVVLETLQILRSWLINHIRECDGKYKRFFENKTVVAGEAS</sequence>
<reference evidence="10" key="1">
    <citation type="journal article" date="2013" name="Stand. Genomic Sci.">
        <title>Complete genome sequence of the halophilic bacterium Spirochaeta africana type strain (Z-7692(T)) from the alkaline Lake Magadi in the East African Rift.</title>
        <authorList>
            <person name="Liolos K."/>
            <person name="Abt B."/>
            <person name="Scheuner C."/>
            <person name="Teshima H."/>
            <person name="Held B."/>
            <person name="Lapidus A."/>
            <person name="Nolan M."/>
            <person name="Lucas S."/>
            <person name="Deshpande S."/>
            <person name="Cheng J.F."/>
            <person name="Tapia R."/>
            <person name="Goodwin L.A."/>
            <person name="Pitluck S."/>
            <person name="Pagani I."/>
            <person name="Ivanova N."/>
            <person name="Mavromatis K."/>
            <person name="Mikhailova N."/>
            <person name="Huntemann M."/>
            <person name="Pati A."/>
            <person name="Chen A."/>
            <person name="Palaniappan K."/>
            <person name="Land M."/>
            <person name="Rohde M."/>
            <person name="Tindall B.J."/>
            <person name="Detter J.C."/>
            <person name="Goker M."/>
            <person name="Bristow J."/>
            <person name="Eisen J.A."/>
            <person name="Markowitz V."/>
            <person name="Hugenholtz P."/>
            <person name="Woyke T."/>
            <person name="Klenk H.P."/>
            <person name="Kyrpides N.C."/>
        </authorList>
    </citation>
    <scope>NUCLEOTIDE SEQUENCE</scope>
    <source>
        <strain evidence="10">ATCC 700263 / DSM 8902 / Z-7692</strain>
    </source>
</reference>
<dbReference type="Gene3D" id="1.20.120.50">
    <property type="entry name" value="Hemerythrin-like"/>
    <property type="match status" value="1"/>
</dbReference>
<proteinExistence type="inferred from homology"/>
<dbReference type="eggNOG" id="COG0840">
    <property type="taxonomic scope" value="Bacteria"/>
</dbReference>
<dbReference type="InterPro" id="IPR012312">
    <property type="entry name" value="Hemerythrin-like"/>
</dbReference>
<dbReference type="PROSITE" id="PS00550">
    <property type="entry name" value="HEMERYTHRINS"/>
    <property type="match status" value="1"/>
</dbReference>
<dbReference type="GO" id="GO:0046872">
    <property type="term" value="F:metal ion binding"/>
    <property type="evidence" value="ECO:0007669"/>
    <property type="project" value="UniProtKB-KW"/>
</dbReference>
<evidence type="ECO:0000259" key="8">
    <source>
        <dbReference type="PROSITE" id="PS50111"/>
    </source>
</evidence>
<name>H9UIB8_SPIAZ</name>
<dbReference type="SMART" id="SM00283">
    <property type="entry name" value="MA"/>
    <property type="match status" value="1"/>
</dbReference>
<dbReference type="SUPFAM" id="SSF47188">
    <property type="entry name" value="Hemerythrin-like"/>
    <property type="match status" value="1"/>
</dbReference>
<keyword evidence="7" id="KW-0175">Coiled coil</keyword>